<dbReference type="Proteomes" id="UP000078348">
    <property type="component" value="Unassembled WGS sequence"/>
</dbReference>
<proteinExistence type="predicted"/>
<dbReference type="EMBL" id="LXWW01000129">
    <property type="protein sequence ID" value="OAO15624.1"/>
    <property type="molecule type" value="Genomic_DNA"/>
</dbReference>
<keyword evidence="1" id="KW-0812">Transmembrane</keyword>
<keyword evidence="1" id="KW-1133">Transmembrane helix</keyword>
<feature type="transmembrane region" description="Helical" evidence="1">
    <location>
        <begin position="64"/>
        <end position="80"/>
    </location>
</feature>
<dbReference type="AlphaFoldDB" id="A0A196SI45"/>
<evidence type="ECO:0000256" key="1">
    <source>
        <dbReference type="SAM" id="Phobius"/>
    </source>
</evidence>
<sequence>MESYKESIKAEWKKVENFYKSITPKHELVTKVENATHIQPHYFMMILSVLLALVVYIITRRIFANVVVIIPTFFFCVKDLHERKNEKKWMYYWMLFSLLAVYSNILSHIYYFGVIKVAICYYFAFFDKECYLEKGVNYLYDGICTALEKLKTTCNVKVE</sequence>
<protein>
    <submittedName>
        <fullName evidence="2">Uncharacterized protein</fullName>
    </submittedName>
</protein>
<keyword evidence="3" id="KW-1185">Reference proteome</keyword>
<reference evidence="2 3" key="1">
    <citation type="submission" date="2016-05" db="EMBL/GenBank/DDBJ databases">
        <title>Nuclear genome of Blastocystis sp. subtype 1 NandII.</title>
        <authorList>
            <person name="Gentekaki E."/>
            <person name="Curtis B."/>
            <person name="Stairs C."/>
            <person name="Eme L."/>
            <person name="Herman E."/>
            <person name="Klimes V."/>
            <person name="Arias M.C."/>
            <person name="Elias M."/>
            <person name="Hilliou F."/>
            <person name="Klute M."/>
            <person name="Malik S.-B."/>
            <person name="Pightling A."/>
            <person name="Rachubinski R."/>
            <person name="Salas D."/>
            <person name="Schlacht A."/>
            <person name="Suga H."/>
            <person name="Archibald J."/>
            <person name="Ball S.G."/>
            <person name="Clark G."/>
            <person name="Dacks J."/>
            <person name="Van Der Giezen M."/>
            <person name="Tsaousis A."/>
            <person name="Roger A."/>
        </authorList>
    </citation>
    <scope>NUCLEOTIDE SEQUENCE [LARGE SCALE GENOMIC DNA]</scope>
    <source>
        <strain evidence="3">ATCC 50177 / NandII</strain>
    </source>
</reference>
<keyword evidence="1" id="KW-0472">Membrane</keyword>
<feature type="transmembrane region" description="Helical" evidence="1">
    <location>
        <begin position="92"/>
        <end position="113"/>
    </location>
</feature>
<feature type="transmembrane region" description="Helical" evidence="1">
    <location>
        <begin position="41"/>
        <end position="58"/>
    </location>
</feature>
<name>A0A196SI45_BLAHN</name>
<comment type="caution">
    <text evidence="2">The sequence shown here is derived from an EMBL/GenBank/DDBJ whole genome shotgun (WGS) entry which is preliminary data.</text>
</comment>
<gene>
    <name evidence="2" type="ORF">AV274_2698</name>
</gene>
<evidence type="ECO:0000313" key="2">
    <source>
        <dbReference type="EMBL" id="OAO15624.1"/>
    </source>
</evidence>
<evidence type="ECO:0000313" key="3">
    <source>
        <dbReference type="Proteomes" id="UP000078348"/>
    </source>
</evidence>
<organism evidence="2 3">
    <name type="scientific">Blastocystis sp. subtype 1 (strain ATCC 50177 / NandII)</name>
    <dbReference type="NCBI Taxonomy" id="478820"/>
    <lineage>
        <taxon>Eukaryota</taxon>
        <taxon>Sar</taxon>
        <taxon>Stramenopiles</taxon>
        <taxon>Bigyra</taxon>
        <taxon>Opalozoa</taxon>
        <taxon>Opalinata</taxon>
        <taxon>Blastocystidae</taxon>
        <taxon>Blastocystis</taxon>
    </lineage>
</organism>
<accession>A0A196SI45</accession>